<name>A0A1F6NRU6_9BACT</name>
<feature type="compositionally biased region" description="Basic and acidic residues" evidence="1">
    <location>
        <begin position="75"/>
        <end position="91"/>
    </location>
</feature>
<gene>
    <name evidence="2" type="ORF">A2493_03355</name>
</gene>
<evidence type="ECO:0000313" key="3">
    <source>
        <dbReference type="Proteomes" id="UP000178349"/>
    </source>
</evidence>
<dbReference type="Proteomes" id="UP000178349">
    <property type="component" value="Unassembled WGS sequence"/>
</dbReference>
<organism evidence="2 3">
    <name type="scientific">Candidatus Magasanikbacteria bacterium RIFOXYC12_FULL_33_11</name>
    <dbReference type="NCBI Taxonomy" id="1798701"/>
    <lineage>
        <taxon>Bacteria</taxon>
        <taxon>Candidatus Magasanikiibacteriota</taxon>
    </lineage>
</organism>
<evidence type="ECO:0000256" key="1">
    <source>
        <dbReference type="SAM" id="MobiDB-lite"/>
    </source>
</evidence>
<feature type="region of interest" description="Disordered" evidence="1">
    <location>
        <begin position="51"/>
        <end position="97"/>
    </location>
</feature>
<sequence length="128" mass="15105">MIFSALDGLVDLEDLSLYLLLALHHPRRRLDLQLRDPDSDVTTVVGREDDSLVGRNGQLDPGLLTTATGQSRRRKEQEHEEAQRELERNPHDNNLQGCRKMRHRFDATLFFQKTFLKKRLWYPKRRIN</sequence>
<comment type="caution">
    <text evidence="2">The sequence shown here is derived from an EMBL/GenBank/DDBJ whole genome shotgun (WGS) entry which is preliminary data.</text>
</comment>
<proteinExistence type="predicted"/>
<dbReference type="AlphaFoldDB" id="A0A1F6NRU6"/>
<reference evidence="2 3" key="1">
    <citation type="journal article" date="2016" name="Nat. Commun.">
        <title>Thousands of microbial genomes shed light on interconnected biogeochemical processes in an aquifer system.</title>
        <authorList>
            <person name="Anantharaman K."/>
            <person name="Brown C.T."/>
            <person name="Hug L.A."/>
            <person name="Sharon I."/>
            <person name="Castelle C.J."/>
            <person name="Probst A.J."/>
            <person name="Thomas B.C."/>
            <person name="Singh A."/>
            <person name="Wilkins M.J."/>
            <person name="Karaoz U."/>
            <person name="Brodie E.L."/>
            <person name="Williams K.H."/>
            <person name="Hubbard S.S."/>
            <person name="Banfield J.F."/>
        </authorList>
    </citation>
    <scope>NUCLEOTIDE SEQUENCE [LARGE SCALE GENOMIC DNA]</scope>
</reference>
<evidence type="ECO:0000313" key="2">
    <source>
        <dbReference type="EMBL" id="OGH86334.1"/>
    </source>
</evidence>
<accession>A0A1F6NRU6</accession>
<protein>
    <submittedName>
        <fullName evidence="2">Uncharacterized protein</fullName>
    </submittedName>
</protein>
<dbReference type="EMBL" id="MFQW01000023">
    <property type="protein sequence ID" value="OGH86334.1"/>
    <property type="molecule type" value="Genomic_DNA"/>
</dbReference>